<evidence type="ECO:0000313" key="27">
    <source>
        <dbReference type="EnsemblMetazoa" id="XP_019767872.1"/>
    </source>
</evidence>
<evidence type="ECO:0000256" key="17">
    <source>
        <dbReference type="ARBA" id="ARBA00023157"/>
    </source>
</evidence>
<evidence type="ECO:0000256" key="2">
    <source>
        <dbReference type="ARBA" id="ARBA00004606"/>
    </source>
</evidence>
<feature type="domain" description="Peptidase M1 membrane alanine aminopeptidase" evidence="24">
    <location>
        <begin position="349"/>
        <end position="573"/>
    </location>
</feature>
<dbReference type="InterPro" id="IPR042097">
    <property type="entry name" value="Aminopeptidase_N-like_N_sf"/>
</dbReference>
<dbReference type="GO" id="GO:0005615">
    <property type="term" value="C:extracellular space"/>
    <property type="evidence" value="ECO:0007669"/>
    <property type="project" value="TreeGrafter"/>
</dbReference>
<dbReference type="GO" id="GO:0005737">
    <property type="term" value="C:cytoplasm"/>
    <property type="evidence" value="ECO:0007669"/>
    <property type="project" value="TreeGrafter"/>
</dbReference>
<dbReference type="PRINTS" id="PR00756">
    <property type="entry name" value="ALADIPTASE"/>
</dbReference>
<comment type="catalytic activity">
    <reaction evidence="1">
        <text>Release of an N-terminal amino acid, Xaa-|-Yaa- from a peptide, amide or arylamide. Xaa is preferably Ala, but may be most amino acids including Pro (slow action). When a terminal hydrophobic residue is followed by a prolyl residue, the two may be released as an intact Xaa-Pro dipeptide.</text>
        <dbReference type="EC" id="3.4.11.2"/>
    </reaction>
</comment>
<dbReference type="SUPFAM" id="SSF63737">
    <property type="entry name" value="Leukotriene A4 hydrolase N-terminal domain"/>
    <property type="match status" value="1"/>
</dbReference>
<dbReference type="FunFam" id="2.60.40.1730:FF:000012">
    <property type="entry name" value="Aminopeptidase N"/>
    <property type="match status" value="1"/>
</dbReference>
<evidence type="ECO:0000256" key="18">
    <source>
        <dbReference type="ARBA" id="ARBA00023180"/>
    </source>
</evidence>
<organism evidence="27 28">
    <name type="scientific">Dendroctonus ponderosae</name>
    <name type="common">Mountain pine beetle</name>
    <dbReference type="NCBI Taxonomy" id="77166"/>
    <lineage>
        <taxon>Eukaryota</taxon>
        <taxon>Metazoa</taxon>
        <taxon>Ecdysozoa</taxon>
        <taxon>Arthropoda</taxon>
        <taxon>Hexapoda</taxon>
        <taxon>Insecta</taxon>
        <taxon>Pterygota</taxon>
        <taxon>Neoptera</taxon>
        <taxon>Endopterygota</taxon>
        <taxon>Coleoptera</taxon>
        <taxon>Polyphaga</taxon>
        <taxon>Cucujiformia</taxon>
        <taxon>Curculionidae</taxon>
        <taxon>Scolytinae</taxon>
        <taxon>Dendroctonus</taxon>
    </lineage>
</organism>
<keyword evidence="16 23" id="KW-0472">Membrane</keyword>
<keyword evidence="19" id="KW-0449">Lipoprotein</keyword>
<keyword evidence="18" id="KW-0325">Glycoprotein</keyword>
<evidence type="ECO:0000256" key="4">
    <source>
        <dbReference type="ARBA" id="ARBA00010136"/>
    </source>
</evidence>
<feature type="domain" description="ERAP1-like C-terminal" evidence="25">
    <location>
        <begin position="649"/>
        <end position="973"/>
    </location>
</feature>
<evidence type="ECO:0000256" key="14">
    <source>
        <dbReference type="ARBA" id="ARBA00022989"/>
    </source>
</evidence>
<sequence length="998" mass="114466">MTHENHENLSMMDAVTTKYGKTTFVTVSKTLAIILLFIFFICLVATGLLVYSFTSTCPKNETLVADITSSEKSEISLCDNLGLSEGISKVNSLQGDFEEFETTTPVIVERPTPKPSTVKDLGLRLSKDMVPDSYKVHLIPFIQEDNFTFHGEEIILVNVSEASTNVTLHSVGLSIVAVNVMNINNESISVKDVRSLERKQFIVIDLDGVVEAGQQYQIYIKFKGVLNDMLQGFYRSSYVEQNVTKWIAATQFQATDARRAFPCFDEPAFKAKFQINIARLKNMTAISNMPKIDTTPNVKDLPDYVWDQFEESLPMSTYLVAFVVSDFQNISKGSFSVWARPSALSQARFALEIAPLIFKYYEKFFGIEYPLPKVDLVAIPDFSAGAMENWGLITCREPLLLYEEGISSTVSKQRIAHVIAHEIAHQWFGNLVTPEWWDDLWLNEGFATYAEFLGAHAVNPKWKNMDLLVNELHESLVLDALKSSHPISVEVNDPDEVNDIFDRISYSKSACIIRMIKDFVGDKVFVSGLQKYLKNRMYKNAVQDDLWQSLTEETLVSKMLPENTTIKEIMDTWTLQTGYPVLTATVDVNGDLTIIQKRYLLNRDTNETDQSLWWVPVTVLDSADTRHHAWMEKERQIILKGILPRDTSWFLVNVHQTGYYRVNYAEENWKSLTNQLQGNGHRLINPRNRAQMIDDALNLAFAGYLNYDVALNLTLYLPNEREYVPWKAALTNFQFLHNMFARSGHFDKFKVYVISLLKDFYLELTFKESDTDEPTRVLTRMEIVEYACRLGLKDCVLQAVQYFQNWRNSANPDKDNLINLNVRQTVYCTAIGDGGQEEWDFAWNRYLNANVATDKEIILTALACSKEIWILSRYLEWSITENSGIRKHDTARVFALISENPVGHDLVYRFVKTNWQRIRKYLGPSSAALSSIIKSATEKFNTEEEVDDFKSFFERHRDQFGIAMRSAQQSIEQGEANTRWMKNNFASVRKWLETAKLI</sequence>
<name>A0AAR5Q3S8_DENPD</name>
<evidence type="ECO:0000256" key="19">
    <source>
        <dbReference type="ARBA" id="ARBA00023288"/>
    </source>
</evidence>
<keyword evidence="11 23" id="KW-0378">Hydrolase</keyword>
<dbReference type="Proteomes" id="UP000019118">
    <property type="component" value="Unassembled WGS sequence"/>
</dbReference>
<dbReference type="GO" id="GO:0070006">
    <property type="term" value="F:metalloaminopeptidase activity"/>
    <property type="evidence" value="ECO:0007669"/>
    <property type="project" value="TreeGrafter"/>
</dbReference>
<keyword evidence="9 21" id="KW-0479">Metal-binding</keyword>
<feature type="binding site" evidence="21">
    <location>
        <position position="425"/>
    </location>
    <ligand>
        <name>Zn(2+)</name>
        <dbReference type="ChEBI" id="CHEBI:29105"/>
        <note>catalytic</note>
    </ligand>
</feature>
<dbReference type="GO" id="GO:0006508">
    <property type="term" value="P:proteolysis"/>
    <property type="evidence" value="ECO:0007669"/>
    <property type="project" value="UniProtKB-KW"/>
</dbReference>
<dbReference type="GO" id="GO:0043171">
    <property type="term" value="P:peptide catabolic process"/>
    <property type="evidence" value="ECO:0007669"/>
    <property type="project" value="TreeGrafter"/>
</dbReference>
<evidence type="ECO:0000256" key="7">
    <source>
        <dbReference type="ARBA" id="ARBA00022670"/>
    </source>
</evidence>
<dbReference type="Pfam" id="PF11838">
    <property type="entry name" value="ERAP1_C"/>
    <property type="match status" value="1"/>
</dbReference>
<feature type="binding site" evidence="21">
    <location>
        <position position="421"/>
    </location>
    <ligand>
        <name>Zn(2+)</name>
        <dbReference type="ChEBI" id="CHEBI:29105"/>
        <note>catalytic</note>
    </ligand>
</feature>
<evidence type="ECO:0000256" key="23">
    <source>
        <dbReference type="RuleBase" id="RU364040"/>
    </source>
</evidence>
<dbReference type="Gene3D" id="2.60.40.1910">
    <property type="match status" value="1"/>
</dbReference>
<feature type="transmembrane region" description="Helical" evidence="23">
    <location>
        <begin position="31"/>
        <end position="53"/>
    </location>
</feature>
<reference evidence="27" key="2">
    <citation type="submission" date="2024-08" db="UniProtKB">
        <authorList>
            <consortium name="EnsemblMetazoa"/>
        </authorList>
    </citation>
    <scope>IDENTIFICATION</scope>
</reference>
<dbReference type="Gene3D" id="1.10.390.10">
    <property type="entry name" value="Neutral Protease Domain 2"/>
    <property type="match status" value="1"/>
</dbReference>
<evidence type="ECO:0000256" key="15">
    <source>
        <dbReference type="ARBA" id="ARBA00023049"/>
    </source>
</evidence>
<evidence type="ECO:0000256" key="3">
    <source>
        <dbReference type="ARBA" id="ARBA00004609"/>
    </source>
</evidence>
<evidence type="ECO:0000313" key="28">
    <source>
        <dbReference type="Proteomes" id="UP000019118"/>
    </source>
</evidence>
<keyword evidence="23" id="KW-0031">Aminopeptidase</keyword>
<accession>A0AAR5Q3S8</accession>
<dbReference type="EnsemblMetazoa" id="XM_019912313.1">
    <property type="protein sequence ID" value="XP_019767872.1"/>
    <property type="gene ID" value="LOC109542865"/>
</dbReference>
<dbReference type="GO" id="GO:0016285">
    <property type="term" value="F:alanyl aminopeptidase activity"/>
    <property type="evidence" value="ECO:0007669"/>
    <property type="project" value="UniProtKB-EC"/>
</dbReference>
<dbReference type="GO" id="GO:0098552">
    <property type="term" value="C:side of membrane"/>
    <property type="evidence" value="ECO:0007669"/>
    <property type="project" value="UniProtKB-KW"/>
</dbReference>
<comment type="cofactor">
    <cofactor evidence="21 23">
        <name>Zn(2+)</name>
        <dbReference type="ChEBI" id="CHEBI:29105"/>
    </cofactor>
    <text evidence="21 23">Binds 1 zinc ion per subunit.</text>
</comment>
<evidence type="ECO:0000256" key="22">
    <source>
        <dbReference type="PIRSR" id="PIRSR634016-4"/>
    </source>
</evidence>
<keyword evidence="17" id="KW-1015">Disulfide bond</keyword>
<keyword evidence="8 23" id="KW-0812">Transmembrane</keyword>
<evidence type="ECO:0000256" key="21">
    <source>
        <dbReference type="PIRSR" id="PIRSR634016-3"/>
    </source>
</evidence>
<dbReference type="InterPro" id="IPR014782">
    <property type="entry name" value="Peptidase_M1_dom"/>
</dbReference>
<feature type="binding site" evidence="21">
    <location>
        <position position="444"/>
    </location>
    <ligand>
        <name>Zn(2+)</name>
        <dbReference type="ChEBI" id="CHEBI:29105"/>
        <note>catalytic</note>
    </ligand>
</feature>
<evidence type="ECO:0000256" key="10">
    <source>
        <dbReference type="ARBA" id="ARBA00022729"/>
    </source>
</evidence>
<evidence type="ECO:0000256" key="1">
    <source>
        <dbReference type="ARBA" id="ARBA00000098"/>
    </source>
</evidence>
<evidence type="ECO:0000259" key="25">
    <source>
        <dbReference type="Pfam" id="PF11838"/>
    </source>
</evidence>
<dbReference type="FunFam" id="1.10.390.10:FF:000016">
    <property type="entry name" value="Glutamyl aminopeptidase"/>
    <property type="match status" value="1"/>
</dbReference>
<evidence type="ECO:0000259" key="24">
    <source>
        <dbReference type="Pfam" id="PF01433"/>
    </source>
</evidence>
<protein>
    <recommendedName>
        <fullName evidence="23">Aminopeptidase</fullName>
        <ecNumber evidence="23">3.4.11.-</ecNumber>
    </recommendedName>
</protein>
<dbReference type="InterPro" id="IPR034016">
    <property type="entry name" value="M1_APN-typ"/>
</dbReference>
<feature type="site" description="Transition state stabilizer" evidence="22">
    <location>
        <position position="506"/>
    </location>
</feature>
<evidence type="ECO:0000259" key="26">
    <source>
        <dbReference type="Pfam" id="PF17900"/>
    </source>
</evidence>
<comment type="similarity">
    <text evidence="4 23">Belongs to the peptidase M1 family.</text>
</comment>
<dbReference type="PANTHER" id="PTHR11533:SF294">
    <property type="entry name" value="THYROTROPIN-RELEASING HORMONE-DEGRADING ECTOENZYME"/>
    <property type="match status" value="1"/>
</dbReference>
<comment type="subcellular location">
    <subcellularLocation>
        <location evidence="3">Cell membrane</location>
        <topology evidence="3">Lipid-anchor</topology>
        <topology evidence="3">GPI-anchor</topology>
    </subcellularLocation>
    <subcellularLocation>
        <location evidence="2">Membrane</location>
        <topology evidence="2">Single-pass type II membrane protein</topology>
    </subcellularLocation>
</comment>
<dbReference type="InterPro" id="IPR027268">
    <property type="entry name" value="Peptidase_M4/M1_CTD_sf"/>
</dbReference>
<dbReference type="SUPFAM" id="SSF55486">
    <property type="entry name" value="Metalloproteases ('zincins'), catalytic domain"/>
    <property type="match status" value="1"/>
</dbReference>
<dbReference type="GO" id="GO:0005886">
    <property type="term" value="C:plasma membrane"/>
    <property type="evidence" value="ECO:0007669"/>
    <property type="project" value="UniProtKB-SubCell"/>
</dbReference>
<evidence type="ECO:0000256" key="13">
    <source>
        <dbReference type="ARBA" id="ARBA00022968"/>
    </source>
</evidence>
<dbReference type="InterPro" id="IPR024571">
    <property type="entry name" value="ERAP1-like_C_dom"/>
</dbReference>
<dbReference type="FunFam" id="2.60.40.1910:FF:000008">
    <property type="entry name" value="Aminopeptidase"/>
    <property type="match status" value="1"/>
</dbReference>
<dbReference type="Gene3D" id="1.25.50.20">
    <property type="match status" value="1"/>
</dbReference>
<evidence type="ECO:0000256" key="8">
    <source>
        <dbReference type="ARBA" id="ARBA00022692"/>
    </source>
</evidence>
<keyword evidence="14 23" id="KW-1133">Transmembrane helix</keyword>
<keyword evidence="13" id="KW-0735">Signal-anchor</keyword>
<evidence type="ECO:0000256" key="6">
    <source>
        <dbReference type="ARBA" id="ARBA00022622"/>
    </source>
</evidence>
<dbReference type="InterPro" id="IPR001930">
    <property type="entry name" value="Peptidase_M1"/>
</dbReference>
<keyword evidence="12 21" id="KW-0862">Zinc</keyword>
<keyword evidence="6" id="KW-0336">GPI-anchor</keyword>
<feature type="active site" description="Proton acceptor" evidence="20">
    <location>
        <position position="422"/>
    </location>
</feature>
<dbReference type="AlphaFoldDB" id="A0AAR5Q3S8"/>
<dbReference type="InterPro" id="IPR045357">
    <property type="entry name" value="Aminopeptidase_N-like_N"/>
</dbReference>
<feature type="domain" description="Aminopeptidase N-like N-terminal" evidence="26">
    <location>
        <begin position="130"/>
        <end position="319"/>
    </location>
</feature>
<keyword evidence="5" id="KW-1003">Cell membrane</keyword>
<dbReference type="FunFam" id="1.25.50.20:FF:000001">
    <property type="entry name" value="Aminopeptidase"/>
    <property type="match status" value="1"/>
</dbReference>
<evidence type="ECO:0000256" key="12">
    <source>
        <dbReference type="ARBA" id="ARBA00022833"/>
    </source>
</evidence>
<evidence type="ECO:0000256" key="5">
    <source>
        <dbReference type="ARBA" id="ARBA00022475"/>
    </source>
</evidence>
<dbReference type="InterPro" id="IPR050344">
    <property type="entry name" value="Peptidase_M1_aminopeptidases"/>
</dbReference>
<dbReference type="EC" id="3.4.11.-" evidence="23"/>
<dbReference type="PANTHER" id="PTHR11533">
    <property type="entry name" value="PROTEASE M1 ZINC METALLOPROTEASE"/>
    <property type="match status" value="1"/>
</dbReference>
<keyword evidence="10" id="KW-0732">Signal</keyword>
<dbReference type="GO" id="GO:0042277">
    <property type="term" value="F:peptide binding"/>
    <property type="evidence" value="ECO:0007669"/>
    <property type="project" value="TreeGrafter"/>
</dbReference>
<evidence type="ECO:0000256" key="20">
    <source>
        <dbReference type="PIRSR" id="PIRSR634016-1"/>
    </source>
</evidence>
<evidence type="ECO:0000256" key="16">
    <source>
        <dbReference type="ARBA" id="ARBA00023136"/>
    </source>
</evidence>
<dbReference type="CDD" id="cd09601">
    <property type="entry name" value="M1_APN-Q_like"/>
    <property type="match status" value="1"/>
</dbReference>
<dbReference type="Pfam" id="PF01433">
    <property type="entry name" value="Peptidase_M1"/>
    <property type="match status" value="1"/>
</dbReference>
<evidence type="ECO:0000256" key="11">
    <source>
        <dbReference type="ARBA" id="ARBA00022801"/>
    </source>
</evidence>
<keyword evidence="28" id="KW-1185">Reference proteome</keyword>
<dbReference type="GO" id="GO:0008270">
    <property type="term" value="F:zinc ion binding"/>
    <property type="evidence" value="ECO:0007669"/>
    <property type="project" value="UniProtKB-UniRule"/>
</dbReference>
<proteinExistence type="inferred from homology"/>
<keyword evidence="15 23" id="KW-0482">Metalloprotease</keyword>
<dbReference type="Gene3D" id="2.60.40.1730">
    <property type="entry name" value="tricorn interacting facor f3 domain"/>
    <property type="match status" value="1"/>
</dbReference>
<evidence type="ECO:0000256" key="9">
    <source>
        <dbReference type="ARBA" id="ARBA00022723"/>
    </source>
</evidence>
<dbReference type="Pfam" id="PF17900">
    <property type="entry name" value="Peptidase_M1_N"/>
    <property type="match status" value="1"/>
</dbReference>
<reference evidence="28" key="1">
    <citation type="journal article" date="2013" name="Genome Biol.">
        <title>Draft genome of the mountain pine beetle, Dendroctonus ponderosae Hopkins, a major forest pest.</title>
        <authorList>
            <person name="Keeling C.I."/>
            <person name="Yuen M.M."/>
            <person name="Liao N.Y."/>
            <person name="Docking T.R."/>
            <person name="Chan S.K."/>
            <person name="Taylor G.A."/>
            <person name="Palmquist D.L."/>
            <person name="Jackman S.D."/>
            <person name="Nguyen A."/>
            <person name="Li M."/>
            <person name="Henderson H."/>
            <person name="Janes J.K."/>
            <person name="Zhao Y."/>
            <person name="Pandoh P."/>
            <person name="Moore R."/>
            <person name="Sperling F.A."/>
            <person name="Huber D.P."/>
            <person name="Birol I."/>
            <person name="Jones S.J."/>
            <person name="Bohlmann J."/>
        </authorList>
    </citation>
    <scope>NUCLEOTIDE SEQUENCE</scope>
</reference>
<keyword evidence="7 23" id="KW-0645">Protease</keyword>